<feature type="domain" description="Fumarylacetoacetase N-terminal" evidence="2">
    <location>
        <begin position="1"/>
        <end position="77"/>
    </location>
</feature>
<dbReference type="RefSeq" id="WP_226954564.1">
    <property type="nucleotide sequence ID" value="NZ_JACDXW010000005.1"/>
</dbReference>
<dbReference type="Pfam" id="PF01557">
    <property type="entry name" value="FAA_hydrolase"/>
    <property type="match status" value="1"/>
</dbReference>
<dbReference type="GO" id="GO:0016787">
    <property type="term" value="F:hydrolase activity"/>
    <property type="evidence" value="ECO:0007669"/>
    <property type="project" value="UniProtKB-KW"/>
</dbReference>
<protein>
    <submittedName>
        <fullName evidence="3">Fumarylacetoacetate hydrolase family protein</fullName>
    </submittedName>
</protein>
<dbReference type="InterPro" id="IPR036663">
    <property type="entry name" value="Fumarylacetoacetase_C_sf"/>
</dbReference>
<dbReference type="Pfam" id="PF18288">
    <property type="entry name" value="FAA_hydro_N_2"/>
    <property type="match status" value="1"/>
</dbReference>
<dbReference type="SUPFAM" id="SSF56529">
    <property type="entry name" value="FAH"/>
    <property type="match status" value="1"/>
</dbReference>
<dbReference type="EMBL" id="JACDXW010000005">
    <property type="protein sequence ID" value="MCB5364142.1"/>
    <property type="molecule type" value="Genomic_DNA"/>
</dbReference>
<evidence type="ECO:0000259" key="2">
    <source>
        <dbReference type="Pfam" id="PF18288"/>
    </source>
</evidence>
<sequence length="329" mass="35581">MKLASLADGSAHGALLVVSRDLTRMTPAQDIAPSLLAAVEQWANCHDALQARYQALNDGHVPGMPYDPTALAAPLPRAPQWCDGSAFLNHGYLMEQAFKLPAIPNVDTVPLMYQGASDDFLGPCDDIPLPDVAHGIDFEGEYGVITDDIPMACTPEQALRRIRLVVQINDVSLRAFTPVEIRSGFGFINAKPSSSFAPVAVTPDELGLAWRNGRVCLPLHIERNGEWFGQPNGQEMHFGFHELIAHAARTRRLRAGTIVGSGTVSNKDRRAGSACIAERRAIEMIDQGQAVTGFLQFGESVTMQAIADDGSRPFGTIAQRFVQALPAQD</sequence>
<organism evidence="3 4">
    <name type="scientific">Mesopusillimonas faecipullorum</name>
    <dbReference type="NCBI Taxonomy" id="2755040"/>
    <lineage>
        <taxon>Bacteria</taxon>
        <taxon>Pseudomonadati</taxon>
        <taxon>Pseudomonadota</taxon>
        <taxon>Betaproteobacteria</taxon>
        <taxon>Burkholderiales</taxon>
        <taxon>Alcaligenaceae</taxon>
        <taxon>Mesopusillimonas</taxon>
    </lineage>
</organism>
<proteinExistence type="predicted"/>
<dbReference type="Proteomes" id="UP000776983">
    <property type="component" value="Unassembled WGS sequence"/>
</dbReference>
<gene>
    <name evidence="3" type="ORF">H0484_10335</name>
</gene>
<dbReference type="Gene3D" id="3.90.850.10">
    <property type="entry name" value="Fumarylacetoacetase-like, C-terminal domain"/>
    <property type="match status" value="1"/>
</dbReference>
<keyword evidence="4" id="KW-1185">Reference proteome</keyword>
<comment type="caution">
    <text evidence="3">The sequence shown here is derived from an EMBL/GenBank/DDBJ whole genome shotgun (WGS) entry which is preliminary data.</text>
</comment>
<reference evidence="3 4" key="1">
    <citation type="submission" date="2020-07" db="EMBL/GenBank/DDBJ databases">
        <title>Pusillimonas sp. nov., isolated from poultry manure in Taiwan.</title>
        <authorList>
            <person name="Lin S.-Y."/>
            <person name="Tang Y.-S."/>
            <person name="Young C.-C."/>
        </authorList>
    </citation>
    <scope>NUCLEOTIDE SEQUENCE [LARGE SCALE GENOMIC DNA]</scope>
    <source>
        <strain evidence="3 4">CC-YST705</strain>
    </source>
</reference>
<dbReference type="InterPro" id="IPR011234">
    <property type="entry name" value="Fumarylacetoacetase-like_C"/>
</dbReference>
<name>A0ABS8CE87_9BURK</name>
<accession>A0ABS8CE87</accession>
<dbReference type="PANTHER" id="PTHR43211:SF1">
    <property type="entry name" value="BLL6422 PROTEIN"/>
    <property type="match status" value="1"/>
</dbReference>
<evidence type="ECO:0000313" key="4">
    <source>
        <dbReference type="Proteomes" id="UP000776983"/>
    </source>
</evidence>
<feature type="domain" description="Fumarylacetoacetase-like C-terminal" evidence="1">
    <location>
        <begin position="81"/>
        <end position="318"/>
    </location>
</feature>
<keyword evidence="3" id="KW-0378">Hydrolase</keyword>
<dbReference type="PANTHER" id="PTHR43211">
    <property type="entry name" value="FUMARYLACETOACETATE HYDROLASE"/>
    <property type="match status" value="1"/>
</dbReference>
<evidence type="ECO:0000259" key="1">
    <source>
        <dbReference type="Pfam" id="PF01557"/>
    </source>
</evidence>
<dbReference type="InterPro" id="IPR041072">
    <property type="entry name" value="FAA_hydro_N"/>
</dbReference>
<evidence type="ECO:0000313" key="3">
    <source>
        <dbReference type="EMBL" id="MCB5364142.1"/>
    </source>
</evidence>